<evidence type="ECO:0000313" key="20">
    <source>
        <dbReference type="EMBL" id="KPU77296.1"/>
    </source>
</evidence>
<dbReference type="SUPFAM" id="SSF48508">
    <property type="entry name" value="Nuclear receptor ligand-binding domain"/>
    <property type="match status" value="1"/>
</dbReference>
<evidence type="ECO:0000256" key="9">
    <source>
        <dbReference type="ARBA" id="ARBA00023163"/>
    </source>
</evidence>
<dbReference type="GO" id="GO:0030154">
    <property type="term" value="P:cell differentiation"/>
    <property type="evidence" value="ECO:0007669"/>
    <property type="project" value="TreeGrafter"/>
</dbReference>
<comment type="similarity">
    <text evidence="2">Belongs to the nuclear hormone receptor family. NR1 subfamily.</text>
</comment>
<dbReference type="FunFam" id="1.10.565.10:FF:000030">
    <property type="entry name" value="Ecdysone receptor (Isoform A)"/>
    <property type="match status" value="1"/>
</dbReference>
<evidence type="ECO:0000259" key="18">
    <source>
        <dbReference type="PROSITE" id="PS51030"/>
    </source>
</evidence>
<evidence type="ECO:0000256" key="7">
    <source>
        <dbReference type="ARBA" id="ARBA00023015"/>
    </source>
</evidence>
<dbReference type="GO" id="GO:0045944">
    <property type="term" value="P:positive regulation of transcription by RNA polymerase II"/>
    <property type="evidence" value="ECO:0007669"/>
    <property type="project" value="TreeGrafter"/>
</dbReference>
<dbReference type="SMR" id="A0A0P9AHJ6"/>
<dbReference type="GO" id="GO:0035100">
    <property type="term" value="F:ecdysone binding"/>
    <property type="evidence" value="ECO:0007669"/>
    <property type="project" value="InterPro"/>
</dbReference>
<dbReference type="AlphaFoldDB" id="A0A0P9AHJ6"/>
<dbReference type="PRINTS" id="PR00398">
    <property type="entry name" value="STRDHORMONER"/>
</dbReference>
<evidence type="ECO:0000259" key="19">
    <source>
        <dbReference type="PROSITE" id="PS51843"/>
    </source>
</evidence>
<evidence type="ECO:0000256" key="6">
    <source>
        <dbReference type="ARBA" id="ARBA00022833"/>
    </source>
</evidence>
<evidence type="ECO:0000256" key="3">
    <source>
        <dbReference type="ARBA" id="ARBA00022052"/>
    </source>
</evidence>
<feature type="domain" description="Nuclear receptor" evidence="18">
    <location>
        <begin position="52"/>
        <end position="127"/>
    </location>
</feature>
<feature type="compositionally biased region" description="Gly residues" evidence="17">
    <location>
        <begin position="156"/>
        <end position="165"/>
    </location>
</feature>
<dbReference type="SUPFAM" id="SSF57716">
    <property type="entry name" value="Glucocorticoid receptor-like (DNA-binding domain)"/>
    <property type="match status" value="1"/>
</dbReference>
<dbReference type="GO" id="GO:0090575">
    <property type="term" value="C:RNA polymerase II transcription regulator complex"/>
    <property type="evidence" value="ECO:0007669"/>
    <property type="project" value="TreeGrafter"/>
</dbReference>
<dbReference type="GO" id="GO:0000122">
    <property type="term" value="P:negative regulation of transcription by RNA polymerase II"/>
    <property type="evidence" value="ECO:0007669"/>
    <property type="project" value="TreeGrafter"/>
</dbReference>
<feature type="compositionally biased region" description="Pro residues" evidence="17">
    <location>
        <begin position="503"/>
        <end position="516"/>
    </location>
</feature>
<evidence type="ECO:0000256" key="10">
    <source>
        <dbReference type="ARBA" id="ARBA00023170"/>
    </source>
</evidence>
<dbReference type="PROSITE" id="PS51030">
    <property type="entry name" value="NUCLEAR_REC_DBD_2"/>
    <property type="match status" value="1"/>
</dbReference>
<gene>
    <name evidence="20" type="primary">Dana\GF13818</name>
    <name evidence="20" type="synonym">dana_GLEANR_13825</name>
    <name evidence="20" type="ORF">GF13818</name>
</gene>
<dbReference type="InterPro" id="IPR013088">
    <property type="entry name" value="Znf_NHR/GATA"/>
</dbReference>
<dbReference type="GO" id="GO:0000978">
    <property type="term" value="F:RNA polymerase II cis-regulatory region sequence-specific DNA binding"/>
    <property type="evidence" value="ECO:0007669"/>
    <property type="project" value="TreeGrafter"/>
</dbReference>
<proteinExistence type="inferred from homology"/>
<dbReference type="InterPro" id="IPR001628">
    <property type="entry name" value="Znf_hrmn_rcpt"/>
</dbReference>
<dbReference type="Gene3D" id="3.30.50.10">
    <property type="entry name" value="Erythroid Transcription Factor GATA-1, subunit A"/>
    <property type="match status" value="1"/>
</dbReference>
<keyword evidence="21" id="KW-1185">Reference proteome</keyword>
<dbReference type="GO" id="GO:0035076">
    <property type="term" value="P:ecdysone receptor signaling pathway"/>
    <property type="evidence" value="ECO:0007669"/>
    <property type="project" value="InterPro"/>
</dbReference>
<dbReference type="CDD" id="cd07161">
    <property type="entry name" value="NR_DBD_EcR"/>
    <property type="match status" value="1"/>
</dbReference>
<evidence type="ECO:0000256" key="8">
    <source>
        <dbReference type="ARBA" id="ARBA00023125"/>
    </source>
</evidence>
<organism evidence="20 21">
    <name type="scientific">Drosophila ananassae</name>
    <name type="common">Fruit fly</name>
    <dbReference type="NCBI Taxonomy" id="7217"/>
    <lineage>
        <taxon>Eukaryota</taxon>
        <taxon>Metazoa</taxon>
        <taxon>Ecdysozoa</taxon>
        <taxon>Arthropoda</taxon>
        <taxon>Hexapoda</taxon>
        <taxon>Insecta</taxon>
        <taxon>Pterygota</taxon>
        <taxon>Neoptera</taxon>
        <taxon>Endopterygota</taxon>
        <taxon>Diptera</taxon>
        <taxon>Brachycera</taxon>
        <taxon>Muscomorpha</taxon>
        <taxon>Ephydroidea</taxon>
        <taxon>Drosophilidae</taxon>
        <taxon>Drosophila</taxon>
        <taxon>Sophophora</taxon>
    </lineage>
</organism>
<evidence type="ECO:0000256" key="14">
    <source>
        <dbReference type="ARBA" id="ARBA00033003"/>
    </source>
</evidence>
<evidence type="ECO:0000256" key="4">
    <source>
        <dbReference type="ARBA" id="ARBA00022723"/>
    </source>
</evidence>
<reference evidence="20 21" key="1">
    <citation type="journal article" date="2007" name="Nature">
        <title>Evolution of genes and genomes on the Drosophila phylogeny.</title>
        <authorList>
            <consortium name="Drosophila 12 Genomes Consortium"/>
            <person name="Clark A.G."/>
            <person name="Eisen M.B."/>
            <person name="Smith D.R."/>
            <person name="Bergman C.M."/>
            <person name="Oliver B."/>
            <person name="Markow T.A."/>
            <person name="Kaufman T.C."/>
            <person name="Kellis M."/>
            <person name="Gelbart W."/>
            <person name="Iyer V.N."/>
            <person name="Pollard D.A."/>
            <person name="Sackton T.B."/>
            <person name="Larracuente A.M."/>
            <person name="Singh N.D."/>
            <person name="Abad J.P."/>
            <person name="Abt D.N."/>
            <person name="Adryan B."/>
            <person name="Aguade M."/>
            <person name="Akashi H."/>
            <person name="Anderson W.W."/>
            <person name="Aquadro C.F."/>
            <person name="Ardell D.H."/>
            <person name="Arguello R."/>
            <person name="Artieri C.G."/>
            <person name="Barbash D.A."/>
            <person name="Barker D."/>
            <person name="Barsanti P."/>
            <person name="Batterham P."/>
            <person name="Batzoglou S."/>
            <person name="Begun D."/>
            <person name="Bhutkar A."/>
            <person name="Blanco E."/>
            <person name="Bosak S.A."/>
            <person name="Bradley R.K."/>
            <person name="Brand A.D."/>
            <person name="Brent M.R."/>
            <person name="Brooks A.N."/>
            <person name="Brown R.H."/>
            <person name="Butlin R.K."/>
            <person name="Caggese C."/>
            <person name="Calvi B.R."/>
            <person name="Bernardo de Carvalho A."/>
            <person name="Caspi A."/>
            <person name="Castrezana S."/>
            <person name="Celniker S.E."/>
            <person name="Chang J.L."/>
            <person name="Chapple C."/>
            <person name="Chatterji S."/>
            <person name="Chinwalla A."/>
            <person name="Civetta A."/>
            <person name="Clifton S.W."/>
            <person name="Comeron J.M."/>
            <person name="Costello J.C."/>
            <person name="Coyne J.A."/>
            <person name="Daub J."/>
            <person name="David R.G."/>
            <person name="Delcher A.L."/>
            <person name="Delehaunty K."/>
            <person name="Do C.B."/>
            <person name="Ebling H."/>
            <person name="Edwards K."/>
            <person name="Eickbush T."/>
            <person name="Evans J.D."/>
            <person name="Filipski A."/>
            <person name="Findeiss S."/>
            <person name="Freyhult E."/>
            <person name="Fulton L."/>
            <person name="Fulton R."/>
            <person name="Garcia A.C."/>
            <person name="Gardiner A."/>
            <person name="Garfield D.A."/>
            <person name="Garvin B.E."/>
            <person name="Gibson G."/>
            <person name="Gilbert D."/>
            <person name="Gnerre S."/>
            <person name="Godfrey J."/>
            <person name="Good R."/>
            <person name="Gotea V."/>
            <person name="Gravely B."/>
            <person name="Greenberg A.J."/>
            <person name="Griffiths-Jones S."/>
            <person name="Gross S."/>
            <person name="Guigo R."/>
            <person name="Gustafson E.A."/>
            <person name="Haerty W."/>
            <person name="Hahn M.W."/>
            <person name="Halligan D.L."/>
            <person name="Halpern A.L."/>
            <person name="Halter G.M."/>
            <person name="Han M.V."/>
            <person name="Heger A."/>
            <person name="Hillier L."/>
            <person name="Hinrichs A.S."/>
            <person name="Holmes I."/>
            <person name="Hoskins R.A."/>
            <person name="Hubisz M.J."/>
            <person name="Hultmark D."/>
            <person name="Huntley M.A."/>
            <person name="Jaffe D.B."/>
            <person name="Jagadeeshan S."/>
            <person name="Jeck W.R."/>
            <person name="Johnson J."/>
            <person name="Jones C.D."/>
            <person name="Jordan W.C."/>
            <person name="Karpen G.H."/>
            <person name="Kataoka E."/>
            <person name="Keightley P.D."/>
            <person name="Kheradpour P."/>
            <person name="Kirkness E.F."/>
            <person name="Koerich L.B."/>
            <person name="Kristiansen K."/>
            <person name="Kudrna D."/>
            <person name="Kulathinal R.J."/>
            <person name="Kumar S."/>
            <person name="Kwok R."/>
            <person name="Lander E."/>
            <person name="Langley C.H."/>
            <person name="Lapoint R."/>
            <person name="Lazzaro B.P."/>
            <person name="Lee S.J."/>
            <person name="Levesque L."/>
            <person name="Li R."/>
            <person name="Lin C.F."/>
            <person name="Lin M.F."/>
            <person name="Lindblad-Toh K."/>
            <person name="Llopart A."/>
            <person name="Long M."/>
            <person name="Low L."/>
            <person name="Lozovsky E."/>
            <person name="Lu J."/>
            <person name="Luo M."/>
            <person name="Machado C.A."/>
            <person name="Makalowski W."/>
            <person name="Marzo M."/>
            <person name="Matsuda M."/>
            <person name="Matzkin L."/>
            <person name="McAllister B."/>
            <person name="McBride C.S."/>
            <person name="McKernan B."/>
            <person name="McKernan K."/>
            <person name="Mendez-Lago M."/>
            <person name="Minx P."/>
            <person name="Mollenhauer M.U."/>
            <person name="Montooth K."/>
            <person name="Mount S.M."/>
            <person name="Mu X."/>
            <person name="Myers E."/>
            <person name="Negre B."/>
            <person name="Newfeld S."/>
            <person name="Nielsen R."/>
            <person name="Noor M.A."/>
            <person name="O'Grady P."/>
            <person name="Pachter L."/>
            <person name="Papaceit M."/>
            <person name="Parisi M.J."/>
            <person name="Parisi M."/>
            <person name="Parts L."/>
            <person name="Pedersen J.S."/>
            <person name="Pesole G."/>
            <person name="Phillippy A.M."/>
            <person name="Ponting C.P."/>
            <person name="Pop M."/>
            <person name="Porcelli D."/>
            <person name="Powell J.R."/>
            <person name="Prohaska S."/>
            <person name="Pruitt K."/>
            <person name="Puig M."/>
            <person name="Quesneville H."/>
            <person name="Ram K.R."/>
            <person name="Rand D."/>
            <person name="Rasmussen M.D."/>
            <person name="Reed L.K."/>
            <person name="Reenan R."/>
            <person name="Reily A."/>
            <person name="Remington K.A."/>
            <person name="Rieger T.T."/>
            <person name="Ritchie M.G."/>
            <person name="Robin C."/>
            <person name="Rogers Y.H."/>
            <person name="Rohde C."/>
            <person name="Rozas J."/>
            <person name="Rubenfield M.J."/>
            <person name="Ruiz A."/>
            <person name="Russo S."/>
            <person name="Salzberg S.L."/>
            <person name="Sanchez-Gracia A."/>
            <person name="Saranga D.J."/>
            <person name="Sato H."/>
            <person name="Schaeffer S.W."/>
            <person name="Schatz M.C."/>
            <person name="Schlenke T."/>
            <person name="Schwartz R."/>
            <person name="Segarra C."/>
            <person name="Singh R.S."/>
            <person name="Sirot L."/>
            <person name="Sirota M."/>
            <person name="Sisneros N.B."/>
            <person name="Smith C.D."/>
            <person name="Smith T.F."/>
            <person name="Spieth J."/>
            <person name="Stage D.E."/>
            <person name="Stark A."/>
            <person name="Stephan W."/>
            <person name="Strausberg R.L."/>
            <person name="Strempel S."/>
            <person name="Sturgill D."/>
            <person name="Sutton G."/>
            <person name="Sutton G.G."/>
            <person name="Tao W."/>
            <person name="Teichmann S."/>
            <person name="Tobari Y.N."/>
            <person name="Tomimura Y."/>
            <person name="Tsolas J.M."/>
            <person name="Valente V.L."/>
            <person name="Venter E."/>
            <person name="Venter J.C."/>
            <person name="Vicario S."/>
            <person name="Vieira F.G."/>
            <person name="Vilella A.J."/>
            <person name="Villasante A."/>
            <person name="Walenz B."/>
            <person name="Wang J."/>
            <person name="Wasserman M."/>
            <person name="Watts T."/>
            <person name="Wilson D."/>
            <person name="Wilson R.K."/>
            <person name="Wing R.A."/>
            <person name="Wolfner M.F."/>
            <person name="Wong A."/>
            <person name="Wong G.K."/>
            <person name="Wu C.I."/>
            <person name="Wu G."/>
            <person name="Yamamoto D."/>
            <person name="Yang H.P."/>
            <person name="Yang S.P."/>
            <person name="Yorke J.A."/>
            <person name="Yoshida K."/>
            <person name="Zdobnov E."/>
            <person name="Zhang P."/>
            <person name="Zhang Y."/>
            <person name="Zimin A.V."/>
            <person name="Baldwin J."/>
            <person name="Abdouelleil A."/>
            <person name="Abdulkadir J."/>
            <person name="Abebe A."/>
            <person name="Abera B."/>
            <person name="Abreu J."/>
            <person name="Acer S.C."/>
            <person name="Aftuck L."/>
            <person name="Alexander A."/>
            <person name="An P."/>
            <person name="Anderson E."/>
            <person name="Anderson S."/>
            <person name="Arachi H."/>
            <person name="Azer M."/>
            <person name="Bachantsang P."/>
            <person name="Barry A."/>
            <person name="Bayul T."/>
            <person name="Berlin A."/>
            <person name="Bessette D."/>
            <person name="Bloom T."/>
            <person name="Blye J."/>
            <person name="Boguslavskiy L."/>
            <person name="Bonnet C."/>
            <person name="Boukhgalter B."/>
            <person name="Bourzgui I."/>
            <person name="Brown A."/>
            <person name="Cahill P."/>
            <person name="Channer S."/>
            <person name="Cheshatsang Y."/>
            <person name="Chuda L."/>
            <person name="Citroen M."/>
            <person name="Collymore A."/>
            <person name="Cooke P."/>
            <person name="Costello M."/>
            <person name="D'Aco K."/>
            <person name="Daza R."/>
            <person name="De Haan G."/>
            <person name="DeGray S."/>
            <person name="DeMaso C."/>
            <person name="Dhargay N."/>
            <person name="Dooley K."/>
            <person name="Dooley E."/>
            <person name="Doricent M."/>
            <person name="Dorje P."/>
            <person name="Dorjee K."/>
            <person name="Dupes A."/>
            <person name="Elong R."/>
            <person name="Falk J."/>
            <person name="Farina A."/>
            <person name="Faro S."/>
            <person name="Ferguson D."/>
            <person name="Fisher S."/>
            <person name="Foley C.D."/>
            <person name="Franke A."/>
            <person name="Friedrich D."/>
            <person name="Gadbois L."/>
            <person name="Gearin G."/>
            <person name="Gearin C.R."/>
            <person name="Giannoukos G."/>
            <person name="Goode T."/>
            <person name="Graham J."/>
            <person name="Grandbois E."/>
            <person name="Grewal S."/>
            <person name="Gyaltsen K."/>
            <person name="Hafez N."/>
            <person name="Hagos B."/>
            <person name="Hall J."/>
            <person name="Henson C."/>
            <person name="Hollinger A."/>
            <person name="Honan T."/>
            <person name="Huard M.D."/>
            <person name="Hughes L."/>
            <person name="Hurhula B."/>
            <person name="Husby M.E."/>
            <person name="Kamat A."/>
            <person name="Kanga B."/>
            <person name="Kashin S."/>
            <person name="Khazanovich D."/>
            <person name="Kisner P."/>
            <person name="Lance K."/>
            <person name="Lara M."/>
            <person name="Lee W."/>
            <person name="Lennon N."/>
            <person name="Letendre F."/>
            <person name="LeVine R."/>
            <person name="Lipovsky A."/>
            <person name="Liu X."/>
            <person name="Liu J."/>
            <person name="Liu S."/>
            <person name="Lokyitsang T."/>
            <person name="Lokyitsang Y."/>
            <person name="Lubonja R."/>
            <person name="Lui A."/>
            <person name="MacDonald P."/>
            <person name="Magnisalis V."/>
            <person name="Maru K."/>
            <person name="Matthews C."/>
            <person name="McCusker W."/>
            <person name="McDonough S."/>
            <person name="Mehta T."/>
            <person name="Meldrim J."/>
            <person name="Meneus L."/>
            <person name="Mihai O."/>
            <person name="Mihalev A."/>
            <person name="Mihova T."/>
            <person name="Mittelman R."/>
            <person name="Mlenga V."/>
            <person name="Montmayeur A."/>
            <person name="Mulrain L."/>
            <person name="Navidi A."/>
            <person name="Naylor J."/>
            <person name="Negash T."/>
            <person name="Nguyen T."/>
            <person name="Nguyen N."/>
            <person name="Nicol R."/>
            <person name="Norbu C."/>
            <person name="Norbu N."/>
            <person name="Novod N."/>
            <person name="O'Neill B."/>
            <person name="Osman S."/>
            <person name="Markiewicz E."/>
            <person name="Oyono O.L."/>
            <person name="Patti C."/>
            <person name="Phunkhang P."/>
            <person name="Pierre F."/>
            <person name="Priest M."/>
            <person name="Raghuraman S."/>
            <person name="Rege F."/>
            <person name="Reyes R."/>
            <person name="Rise C."/>
            <person name="Rogov P."/>
            <person name="Ross K."/>
            <person name="Ryan E."/>
            <person name="Settipalli S."/>
            <person name="Shea T."/>
            <person name="Sherpa N."/>
            <person name="Shi L."/>
            <person name="Shih D."/>
            <person name="Sparrow T."/>
            <person name="Spaulding J."/>
            <person name="Stalker J."/>
            <person name="Stange-Thomann N."/>
            <person name="Stavropoulos S."/>
            <person name="Stone C."/>
            <person name="Strader C."/>
            <person name="Tesfaye S."/>
            <person name="Thomson T."/>
            <person name="Thoulutsang Y."/>
            <person name="Thoulutsang D."/>
            <person name="Topham K."/>
            <person name="Topping I."/>
            <person name="Tsamla T."/>
            <person name="Vassiliev H."/>
            <person name="Vo A."/>
            <person name="Wangchuk T."/>
            <person name="Wangdi T."/>
            <person name="Weiand M."/>
            <person name="Wilkinson J."/>
            <person name="Wilson A."/>
            <person name="Yadav S."/>
            <person name="Young G."/>
            <person name="Yu Q."/>
            <person name="Zembek L."/>
            <person name="Zhong D."/>
            <person name="Zimmer A."/>
            <person name="Zwirko Z."/>
            <person name="Jaffe D.B."/>
            <person name="Alvarez P."/>
            <person name="Brockman W."/>
            <person name="Butler J."/>
            <person name="Chin C."/>
            <person name="Gnerre S."/>
            <person name="Grabherr M."/>
            <person name="Kleber M."/>
            <person name="Mauceli E."/>
            <person name="MacCallum I."/>
        </authorList>
    </citation>
    <scope>NUCLEOTIDE SEQUENCE [LARGE SCALE GENOMIC DNA]</scope>
    <source>
        <strain evidence="21">Tucson 14024-0371.13</strain>
    </source>
</reference>
<evidence type="ECO:0000256" key="5">
    <source>
        <dbReference type="ARBA" id="ARBA00022771"/>
    </source>
</evidence>
<dbReference type="EMBL" id="CH902619">
    <property type="protein sequence ID" value="KPU77296.1"/>
    <property type="molecule type" value="Genomic_DNA"/>
</dbReference>
<accession>A0A0P9AHJ6</accession>
<keyword evidence="5 16" id="KW-0863">Zinc-finger</keyword>
<dbReference type="OrthoDB" id="5837785at2759"/>
<dbReference type="SMART" id="SM00399">
    <property type="entry name" value="ZnF_C4"/>
    <property type="match status" value="1"/>
</dbReference>
<dbReference type="Pfam" id="PF00104">
    <property type="entry name" value="Hormone_recep"/>
    <property type="match status" value="1"/>
</dbReference>
<dbReference type="Gene3D" id="1.10.565.10">
    <property type="entry name" value="Retinoid X Receptor"/>
    <property type="match status" value="1"/>
</dbReference>
<evidence type="ECO:0000256" key="12">
    <source>
        <dbReference type="ARBA" id="ARBA00029963"/>
    </source>
</evidence>
<dbReference type="GO" id="GO:0004879">
    <property type="term" value="F:nuclear receptor activity"/>
    <property type="evidence" value="ECO:0007669"/>
    <property type="project" value="InterPro"/>
</dbReference>
<keyword evidence="6 16" id="KW-0862">Zinc</keyword>
<dbReference type="InterPro" id="IPR001723">
    <property type="entry name" value="Nuclear_hrmn_rcpt"/>
</dbReference>
<dbReference type="Pfam" id="PF00105">
    <property type="entry name" value="zf-C4"/>
    <property type="match status" value="1"/>
</dbReference>
<keyword evidence="10 16" id="KW-0675">Receptor</keyword>
<protein>
    <recommendedName>
        <fullName evidence="3">Ecdysone receptor</fullName>
    </recommendedName>
    <alternativeName>
        <fullName evidence="12">20-hydroxy-ecdysone receptor</fullName>
    </alternativeName>
    <alternativeName>
        <fullName evidence="13">EcRH</fullName>
    </alternativeName>
    <alternativeName>
        <fullName evidence="14">Ecdysteroid receptor</fullName>
    </alternativeName>
    <alternativeName>
        <fullName evidence="15">Nuclear receptor subfamily 1 group H member 1</fullName>
    </alternativeName>
</protein>
<dbReference type="PRINTS" id="PR00047">
    <property type="entry name" value="STROIDFINGER"/>
</dbReference>
<keyword evidence="4 16" id="KW-0479">Metal-binding</keyword>
<dbReference type="InterPro" id="IPR041889">
    <property type="entry name" value="NR_LBD_EcR"/>
</dbReference>
<dbReference type="FunFam" id="3.30.50.10:FF:000031">
    <property type="entry name" value="Ecdysone receptor A1"/>
    <property type="match status" value="1"/>
</dbReference>
<dbReference type="PANTHER" id="PTHR24082:SF507">
    <property type="entry name" value="BILE ACID RECEPTOR-RELATED"/>
    <property type="match status" value="1"/>
</dbReference>
<feature type="compositionally biased region" description="Low complexity" evidence="17">
    <location>
        <begin position="491"/>
        <end position="502"/>
    </location>
</feature>
<dbReference type="InterPro" id="IPR035500">
    <property type="entry name" value="NHR-like_dom_sf"/>
</dbReference>
<evidence type="ECO:0000256" key="16">
    <source>
        <dbReference type="RuleBase" id="RU004334"/>
    </source>
</evidence>
<evidence type="ECO:0000313" key="21">
    <source>
        <dbReference type="Proteomes" id="UP000007801"/>
    </source>
</evidence>
<keyword evidence="9 16" id="KW-0804">Transcription</keyword>
<dbReference type="InterPro" id="IPR000536">
    <property type="entry name" value="Nucl_hrmn_rcpt_lig-bd"/>
</dbReference>
<dbReference type="InterPro" id="IPR050234">
    <property type="entry name" value="Nuclear_hormone_rcpt_NR1"/>
</dbReference>
<name>A0A0P9AHJ6_DROAN</name>
<dbReference type="InterPro" id="IPR003069">
    <property type="entry name" value="Ecdystd_rcpt"/>
</dbReference>
<dbReference type="PROSITE" id="PS51843">
    <property type="entry name" value="NR_LBD"/>
    <property type="match status" value="1"/>
</dbReference>
<evidence type="ECO:0000256" key="17">
    <source>
        <dbReference type="SAM" id="MobiDB-lite"/>
    </source>
</evidence>
<evidence type="ECO:0000256" key="15">
    <source>
        <dbReference type="ARBA" id="ARBA00033286"/>
    </source>
</evidence>
<comment type="subcellular location">
    <subcellularLocation>
        <location evidence="1 16">Nucleus</location>
    </subcellularLocation>
</comment>
<evidence type="ECO:0000256" key="1">
    <source>
        <dbReference type="ARBA" id="ARBA00004123"/>
    </source>
</evidence>
<dbReference type="GO" id="GO:0008270">
    <property type="term" value="F:zinc ion binding"/>
    <property type="evidence" value="ECO:0007669"/>
    <property type="project" value="UniProtKB-KW"/>
</dbReference>
<dbReference type="PROSITE" id="PS00031">
    <property type="entry name" value="NUCLEAR_REC_DBD_1"/>
    <property type="match status" value="1"/>
</dbReference>
<evidence type="ECO:0000256" key="11">
    <source>
        <dbReference type="ARBA" id="ARBA00023242"/>
    </source>
</evidence>
<dbReference type="SMART" id="SM00430">
    <property type="entry name" value="HOLI"/>
    <property type="match status" value="1"/>
</dbReference>
<evidence type="ECO:0000256" key="2">
    <source>
        <dbReference type="ARBA" id="ARBA00008092"/>
    </source>
</evidence>
<keyword evidence="8 16" id="KW-0238">DNA-binding</keyword>
<dbReference type="PRINTS" id="PR01283">
    <property type="entry name" value="ECDYSTEROIDR"/>
</dbReference>
<keyword evidence="11 16" id="KW-0539">Nucleus</keyword>
<feature type="domain" description="NR LBD" evidence="19">
    <location>
        <begin position="211"/>
        <end position="446"/>
    </location>
</feature>
<dbReference type="CDD" id="cd06938">
    <property type="entry name" value="NR_LBD_EcR"/>
    <property type="match status" value="1"/>
</dbReference>
<dbReference type="PANTHER" id="PTHR24082">
    <property type="entry name" value="NUCLEAR HORMONE RECEPTOR"/>
    <property type="match status" value="1"/>
</dbReference>
<dbReference type="Proteomes" id="UP000007801">
    <property type="component" value="Unassembled WGS sequence"/>
</dbReference>
<feature type="region of interest" description="Disordered" evidence="17">
    <location>
        <begin position="473"/>
        <end position="519"/>
    </location>
</feature>
<keyword evidence="7 16" id="KW-0805">Transcription regulation</keyword>
<feature type="region of interest" description="Disordered" evidence="17">
    <location>
        <begin position="135"/>
        <end position="165"/>
    </location>
</feature>
<sequence>MDTCGLVAELAQYIDAYGRDDLSPSSSLNGYSANESCDAKKSKKGPAPRVQEELCLVCGDRASGYHYNALTCEGCKGFFRRSVTKSAVYCCKFGRACEMDMYMRRKCQECRLKKCLAVGMRPECVVPENQCAMKRREKKAQKEKDKMTTSPSSQHGGNGGGLGSGGTHDFVKKEILDLMTCEAPQHATIPLLPDDILAKCQARNIPPLTYNQLAVIYKLIWYQDGYEQPSEEDLKRIMSQPDENESQTDVSFRHITEITILTVQLIVEFAKGLPAFTKIPQEDQITLLKACSSEVMMLRMARRYDHNSDSIFFANNRSYTRDSYKMAGMADNIEDLLHFCRQMFSMKVDNVEYALLTAIVIFSDRPGLEKAKLVEEIQSYYIDTLRIYILNRHCGDSMSLVFYAKLLSILTELRTLGNQNAEMCFSLKLKNRKLPKFLEEIWDVHAIPPSVQSHLQVTQEDNERLERAERMRTSVGGAITSGIDSETASTSAAAAAQHQPQSQPQPQPQPQLPPQLQPQHLPVSVSVPVPASVSGSVSAVSTSSDYIGGGGALGPTTAAATSSTSITAAVPASSTTPGVAMGNGVGVGMGVGGNVSMYANAQTAMALMGVALHPHQEQLIGGVSVKSEHSTTA</sequence>
<evidence type="ECO:0000256" key="13">
    <source>
        <dbReference type="ARBA" id="ARBA00030794"/>
    </source>
</evidence>